<reference evidence="10 11" key="1">
    <citation type="submission" date="2016-11" db="EMBL/GenBank/DDBJ databases">
        <title>Paenibacillus species isolates.</title>
        <authorList>
            <person name="Beno S.M."/>
        </authorList>
    </citation>
    <scope>NUCLEOTIDE SEQUENCE [LARGE SCALE GENOMIC DNA]</scope>
    <source>
        <strain evidence="10 11">FSL R5-0378</strain>
    </source>
</reference>
<keyword evidence="11" id="KW-1185">Reference proteome</keyword>
<dbReference type="InterPro" id="IPR038501">
    <property type="entry name" value="Spore_GerAC_C_sf"/>
</dbReference>
<evidence type="ECO:0000256" key="5">
    <source>
        <dbReference type="ARBA" id="ARBA00023136"/>
    </source>
</evidence>
<dbReference type="PROSITE" id="PS51257">
    <property type="entry name" value="PROKAR_LIPOPROTEIN"/>
    <property type="match status" value="1"/>
</dbReference>
<dbReference type="PANTHER" id="PTHR35789:SF1">
    <property type="entry name" value="SPORE GERMINATION PROTEIN B3"/>
    <property type="match status" value="1"/>
</dbReference>
<dbReference type="AlphaFoldDB" id="A0A1R1E568"/>
<evidence type="ECO:0000259" key="8">
    <source>
        <dbReference type="Pfam" id="PF05504"/>
    </source>
</evidence>
<dbReference type="NCBIfam" id="TIGR02887">
    <property type="entry name" value="spore_ger_x_C"/>
    <property type="match status" value="1"/>
</dbReference>
<comment type="caution">
    <text evidence="10">The sequence shown here is derived from an EMBL/GenBank/DDBJ whole genome shotgun (WGS) entry which is preliminary data.</text>
</comment>
<evidence type="ECO:0000259" key="9">
    <source>
        <dbReference type="Pfam" id="PF25198"/>
    </source>
</evidence>
<evidence type="ECO:0000256" key="7">
    <source>
        <dbReference type="ARBA" id="ARBA00023288"/>
    </source>
</evidence>
<dbReference type="InterPro" id="IPR008844">
    <property type="entry name" value="Spore_GerAC-like"/>
</dbReference>
<keyword evidence="5" id="KW-0472">Membrane</keyword>
<dbReference type="InterPro" id="IPR046953">
    <property type="entry name" value="Spore_GerAC-like_C"/>
</dbReference>
<comment type="subcellular location">
    <subcellularLocation>
        <location evidence="1">Membrane</location>
        <topology evidence="1">Lipid-anchor</topology>
    </subcellularLocation>
</comment>
<dbReference type="EMBL" id="MRTP01000019">
    <property type="protein sequence ID" value="OMF46948.1"/>
    <property type="molecule type" value="Genomic_DNA"/>
</dbReference>
<dbReference type="GO" id="GO:0009847">
    <property type="term" value="P:spore germination"/>
    <property type="evidence" value="ECO:0007669"/>
    <property type="project" value="InterPro"/>
</dbReference>
<dbReference type="GO" id="GO:0016020">
    <property type="term" value="C:membrane"/>
    <property type="evidence" value="ECO:0007669"/>
    <property type="project" value="UniProtKB-SubCell"/>
</dbReference>
<dbReference type="PANTHER" id="PTHR35789">
    <property type="entry name" value="SPORE GERMINATION PROTEIN B3"/>
    <property type="match status" value="1"/>
</dbReference>
<evidence type="ECO:0000313" key="10">
    <source>
        <dbReference type="EMBL" id="OMF46948.1"/>
    </source>
</evidence>
<keyword evidence="3" id="KW-0309">Germination</keyword>
<dbReference type="Gene3D" id="3.30.300.210">
    <property type="entry name" value="Nutrient germinant receptor protein C, domain 3"/>
    <property type="match status" value="1"/>
</dbReference>
<name>A0A1R1E568_9BACL</name>
<sequence>MRKNKSITVLIQLGKRLLPLAALLLLTGCWDSDEVNSLAIVTSAGVDRTKDGAIELILEIVAPQQLSGTGQSSGLKGGKGTTIVRYAIGDTAADAKGRLQWKLSRTIYWGQLQVLIVGEALARDGFLEQLDYLVRVNEIRLRVMPFVARGKVRDFFDSPFLLEQTKAGFLQSEAARVFHKPLTISRLIQRMSSDEDAAILPFINVREGRANKGGEPYIKGYAVFNRGRMVGTLTGNSFLAAKWVTNQLKNDVETVNVGNESPAQVTYTTLSAKSRLIPIRKNGEWQMNIRIESEINMIQNTSRLPMADPQNARLLEAAAAEHIREVVTQTVRDTQHMHADIFAFGEAIKRRNPHEWSRLEPQWNRFYPEMDFRVEASVKLRRIGMNSIPLGRQHKEHTKP</sequence>
<dbReference type="Pfam" id="PF25198">
    <property type="entry name" value="Spore_GerAC_N"/>
    <property type="match status" value="1"/>
</dbReference>
<evidence type="ECO:0000256" key="6">
    <source>
        <dbReference type="ARBA" id="ARBA00023139"/>
    </source>
</evidence>
<evidence type="ECO:0000256" key="3">
    <source>
        <dbReference type="ARBA" id="ARBA00022544"/>
    </source>
</evidence>
<keyword evidence="4" id="KW-0732">Signal</keyword>
<dbReference type="STRING" id="297318.BK138_32535"/>
<accession>A0A1R1E568</accession>
<protein>
    <submittedName>
        <fullName evidence="10">Uncharacterized protein</fullName>
    </submittedName>
</protein>
<feature type="domain" description="Spore germination protein N-terminal" evidence="9">
    <location>
        <begin position="31"/>
        <end position="204"/>
    </location>
</feature>
<evidence type="ECO:0000256" key="2">
    <source>
        <dbReference type="ARBA" id="ARBA00007886"/>
    </source>
</evidence>
<evidence type="ECO:0000313" key="11">
    <source>
        <dbReference type="Proteomes" id="UP000187172"/>
    </source>
</evidence>
<dbReference type="RefSeq" id="WP_076176489.1">
    <property type="nucleotide sequence ID" value="NZ_MRTP01000019.1"/>
</dbReference>
<dbReference type="InterPro" id="IPR057336">
    <property type="entry name" value="GerAC_N"/>
</dbReference>
<evidence type="ECO:0000256" key="4">
    <source>
        <dbReference type="ARBA" id="ARBA00022729"/>
    </source>
</evidence>
<keyword evidence="6" id="KW-0564">Palmitate</keyword>
<dbReference type="Proteomes" id="UP000187172">
    <property type="component" value="Unassembled WGS sequence"/>
</dbReference>
<evidence type="ECO:0000256" key="1">
    <source>
        <dbReference type="ARBA" id="ARBA00004635"/>
    </source>
</evidence>
<proteinExistence type="inferred from homology"/>
<dbReference type="Pfam" id="PF05504">
    <property type="entry name" value="Spore_GerAC"/>
    <property type="match status" value="1"/>
</dbReference>
<comment type="similarity">
    <text evidence="2">Belongs to the GerABKC lipoprotein family.</text>
</comment>
<feature type="domain" description="Spore germination GerAC-like C-terminal" evidence="8">
    <location>
        <begin position="219"/>
        <end position="384"/>
    </location>
</feature>
<organism evidence="10 11">
    <name type="scientific">Paenibacillus rhizosphaerae</name>
    <dbReference type="NCBI Taxonomy" id="297318"/>
    <lineage>
        <taxon>Bacteria</taxon>
        <taxon>Bacillati</taxon>
        <taxon>Bacillota</taxon>
        <taxon>Bacilli</taxon>
        <taxon>Bacillales</taxon>
        <taxon>Paenibacillaceae</taxon>
        <taxon>Paenibacillus</taxon>
    </lineage>
</organism>
<keyword evidence="7" id="KW-0449">Lipoprotein</keyword>
<gene>
    <name evidence="10" type="ORF">BK138_32535</name>
</gene>